<dbReference type="InterPro" id="IPR003594">
    <property type="entry name" value="HATPase_dom"/>
</dbReference>
<dbReference type="Gene3D" id="1.20.5.1930">
    <property type="match status" value="1"/>
</dbReference>
<evidence type="ECO:0000313" key="14">
    <source>
        <dbReference type="Proteomes" id="UP000028123"/>
    </source>
</evidence>
<dbReference type="Gene3D" id="3.30.565.10">
    <property type="entry name" value="Histidine kinase-like ATPase, C-terminal domain"/>
    <property type="match status" value="1"/>
</dbReference>
<dbReference type="GO" id="GO:0016020">
    <property type="term" value="C:membrane"/>
    <property type="evidence" value="ECO:0007669"/>
    <property type="project" value="InterPro"/>
</dbReference>
<dbReference type="eggNOG" id="COG4585">
    <property type="taxonomic scope" value="Bacteria"/>
</dbReference>
<dbReference type="PANTHER" id="PTHR24421:SF10">
    <property type="entry name" value="NITRATE_NITRITE SENSOR PROTEIN NARQ"/>
    <property type="match status" value="1"/>
</dbReference>
<keyword evidence="10" id="KW-1133">Transmembrane helix</keyword>
<feature type="domain" description="Histidine kinase/HSP90-like ATPase" evidence="11">
    <location>
        <begin position="292"/>
        <end position="379"/>
    </location>
</feature>
<evidence type="ECO:0000256" key="4">
    <source>
        <dbReference type="ARBA" id="ARBA00022679"/>
    </source>
</evidence>
<keyword evidence="8" id="KW-0902">Two-component regulatory system</keyword>
<keyword evidence="10" id="KW-0812">Transmembrane</keyword>
<evidence type="ECO:0000313" key="13">
    <source>
        <dbReference type="EMBL" id="KEQ26949.1"/>
    </source>
</evidence>
<dbReference type="EMBL" id="JNVM01000004">
    <property type="protein sequence ID" value="KEQ26949.1"/>
    <property type="molecule type" value="Genomic_DNA"/>
</dbReference>
<keyword evidence="6 13" id="KW-0418">Kinase</keyword>
<evidence type="ECO:0000259" key="11">
    <source>
        <dbReference type="Pfam" id="PF02518"/>
    </source>
</evidence>
<dbReference type="SUPFAM" id="SSF55874">
    <property type="entry name" value="ATPase domain of HSP90 chaperone/DNA topoisomerase II/histidine kinase"/>
    <property type="match status" value="1"/>
</dbReference>
<dbReference type="AlphaFoldDB" id="A0A081P8C6"/>
<evidence type="ECO:0000256" key="9">
    <source>
        <dbReference type="SAM" id="Coils"/>
    </source>
</evidence>
<dbReference type="InterPro" id="IPR050482">
    <property type="entry name" value="Sensor_HK_TwoCompSys"/>
</dbReference>
<dbReference type="Proteomes" id="UP000028123">
    <property type="component" value="Unassembled WGS sequence"/>
</dbReference>
<dbReference type="GO" id="GO:0046983">
    <property type="term" value="F:protein dimerization activity"/>
    <property type="evidence" value="ECO:0007669"/>
    <property type="project" value="InterPro"/>
</dbReference>
<organism evidence="13 14">
    <name type="scientific">Paenibacillus tyrfis</name>
    <dbReference type="NCBI Taxonomy" id="1501230"/>
    <lineage>
        <taxon>Bacteria</taxon>
        <taxon>Bacillati</taxon>
        <taxon>Bacillota</taxon>
        <taxon>Bacilli</taxon>
        <taxon>Bacillales</taxon>
        <taxon>Paenibacillaceae</taxon>
        <taxon>Paenibacillus</taxon>
    </lineage>
</organism>
<feature type="coiled-coil region" evidence="9">
    <location>
        <begin position="147"/>
        <end position="174"/>
    </location>
</feature>
<evidence type="ECO:0000256" key="3">
    <source>
        <dbReference type="ARBA" id="ARBA00022553"/>
    </source>
</evidence>
<dbReference type="GO" id="GO:0005524">
    <property type="term" value="F:ATP binding"/>
    <property type="evidence" value="ECO:0007669"/>
    <property type="project" value="UniProtKB-KW"/>
</dbReference>
<evidence type="ECO:0000256" key="6">
    <source>
        <dbReference type="ARBA" id="ARBA00022777"/>
    </source>
</evidence>
<comment type="caution">
    <text evidence="13">The sequence shown here is derived from an EMBL/GenBank/DDBJ whole genome shotgun (WGS) entry which is preliminary data.</text>
</comment>
<name>A0A081P8C6_9BACL</name>
<keyword evidence="5" id="KW-0547">Nucleotide-binding</keyword>
<evidence type="ECO:0000256" key="1">
    <source>
        <dbReference type="ARBA" id="ARBA00000085"/>
    </source>
</evidence>
<dbReference type="CDD" id="cd16917">
    <property type="entry name" value="HATPase_UhpB-NarQ-NarX-like"/>
    <property type="match status" value="1"/>
</dbReference>
<feature type="transmembrane region" description="Helical" evidence="10">
    <location>
        <begin position="33"/>
        <end position="53"/>
    </location>
</feature>
<evidence type="ECO:0000256" key="8">
    <source>
        <dbReference type="ARBA" id="ARBA00023012"/>
    </source>
</evidence>
<dbReference type="Pfam" id="PF02518">
    <property type="entry name" value="HATPase_c"/>
    <property type="match status" value="1"/>
</dbReference>
<dbReference type="PANTHER" id="PTHR24421">
    <property type="entry name" value="NITRATE/NITRITE SENSOR PROTEIN NARX-RELATED"/>
    <property type="match status" value="1"/>
</dbReference>
<sequence length="380" mass="42045">MEKSFFQMIDQNVSHVISTLALLLLVYNHVFFYGFQVFGISTGIVAVYVWMLWSNPSSWNASRYILVTAILIAAAVTVRGLHTGYPDNFLLWPLVFLLARAQPAWSRVTTSLAVLTGVVIVLLSCTDKISYGDILALIGVYISIRSLTLLKAANQENERQLAELKQAHAELQEAAVHSMRYAAISERTRLARDIHDGLGHHMTSLIVQLQALKLIFGKEPAAAEESVEELLKVARKGMEEIRTAVREWSDDEKGLGIIALKGLVSQTQSNSKLQIEFFQCGNISEWTLERSTVLYRILQESLTNILRHADADHATVTVEEAGGRVRLTVADNGAYNGKKPLESGFGLSGMKERCESVNGHCSFSFNTPQGLKVEAVIPLT</sequence>
<dbReference type="InterPro" id="IPR011712">
    <property type="entry name" value="Sig_transdc_His_kin_sub3_dim/P"/>
</dbReference>
<evidence type="ECO:0000256" key="7">
    <source>
        <dbReference type="ARBA" id="ARBA00022840"/>
    </source>
</evidence>
<reference evidence="13 14" key="1">
    <citation type="submission" date="2014-06" db="EMBL/GenBank/DDBJ databases">
        <title>Draft genome sequence of Paenibacillus sp. MSt1.</title>
        <authorList>
            <person name="Aw Y.K."/>
            <person name="Ong K.S."/>
            <person name="Gan H.M."/>
            <person name="Lee S.M."/>
        </authorList>
    </citation>
    <scope>NUCLEOTIDE SEQUENCE [LARGE SCALE GENOMIC DNA]</scope>
    <source>
        <strain evidence="13 14">MSt1</strain>
    </source>
</reference>
<evidence type="ECO:0000256" key="5">
    <source>
        <dbReference type="ARBA" id="ARBA00022741"/>
    </source>
</evidence>
<dbReference type="GO" id="GO:0000155">
    <property type="term" value="F:phosphorelay sensor kinase activity"/>
    <property type="evidence" value="ECO:0007669"/>
    <property type="project" value="InterPro"/>
</dbReference>
<feature type="transmembrane region" description="Helical" evidence="10">
    <location>
        <begin position="65"/>
        <end position="85"/>
    </location>
</feature>
<evidence type="ECO:0000256" key="10">
    <source>
        <dbReference type="SAM" id="Phobius"/>
    </source>
</evidence>
<accession>A0A081P8C6</accession>
<feature type="domain" description="Signal transduction histidine kinase subgroup 3 dimerisation and phosphoacceptor" evidence="12">
    <location>
        <begin position="186"/>
        <end position="247"/>
    </location>
</feature>
<evidence type="ECO:0000259" key="12">
    <source>
        <dbReference type="Pfam" id="PF07730"/>
    </source>
</evidence>
<feature type="transmembrane region" description="Helical" evidence="10">
    <location>
        <begin position="105"/>
        <end position="124"/>
    </location>
</feature>
<evidence type="ECO:0000256" key="2">
    <source>
        <dbReference type="ARBA" id="ARBA00012438"/>
    </source>
</evidence>
<dbReference type="OrthoDB" id="9781904at2"/>
<dbReference type="EC" id="2.7.13.3" evidence="2"/>
<keyword evidence="14" id="KW-1185">Reference proteome</keyword>
<protein>
    <recommendedName>
        <fullName evidence="2">histidine kinase</fullName>
        <ecNumber evidence="2">2.7.13.3</ecNumber>
    </recommendedName>
</protein>
<proteinExistence type="predicted"/>
<dbReference type="InterPro" id="IPR036890">
    <property type="entry name" value="HATPase_C_sf"/>
</dbReference>
<keyword evidence="4" id="KW-0808">Transferase</keyword>
<keyword evidence="7" id="KW-0067">ATP-binding</keyword>
<comment type="catalytic activity">
    <reaction evidence="1">
        <text>ATP + protein L-histidine = ADP + protein N-phospho-L-histidine.</text>
        <dbReference type="EC" id="2.7.13.3"/>
    </reaction>
</comment>
<keyword evidence="10" id="KW-0472">Membrane</keyword>
<keyword evidence="3" id="KW-0597">Phosphoprotein</keyword>
<keyword evidence="9" id="KW-0175">Coiled coil</keyword>
<gene>
    <name evidence="13" type="ORF">ET33_23860</name>
</gene>
<dbReference type="Pfam" id="PF07730">
    <property type="entry name" value="HisKA_3"/>
    <property type="match status" value="1"/>
</dbReference>
<dbReference type="RefSeq" id="WP_036676583.1">
    <property type="nucleotide sequence ID" value="NZ_JNVM01000004.1"/>
</dbReference>